<accession>I6YA87</accession>
<dbReference type="PATRIC" id="fig|1197325.3.peg.55"/>
<name>I6YA87_MYCWM</name>
<reference evidence="1 2" key="1">
    <citation type="journal article" date="2012" name="J. Bacteriol.">
        <title>Complete genome sequence of Mycoplasma wenyonii strain Massachusetts.</title>
        <authorList>
            <person name="Dos Santos A.P."/>
            <person name="Guimaraes A.M."/>
            <person name="do Nascimento N.C."/>
            <person name="Sanmiguel P.J."/>
            <person name="Messick J.B."/>
        </authorList>
    </citation>
    <scope>NUCLEOTIDE SEQUENCE [LARGE SCALE GENOMIC DNA]</scope>
    <source>
        <strain evidence="1 2">Massachusetts</strain>
    </source>
</reference>
<dbReference type="RefSeq" id="WP_014849566.1">
    <property type="nucleotide sequence ID" value="NC_018149.1"/>
</dbReference>
<keyword evidence="2" id="KW-1185">Reference proteome</keyword>
<evidence type="ECO:0000313" key="2">
    <source>
        <dbReference type="Proteomes" id="UP000009005"/>
    </source>
</evidence>
<dbReference type="Proteomes" id="UP000009005">
    <property type="component" value="Chromosome"/>
</dbReference>
<dbReference type="AlphaFoldDB" id="I6YA87"/>
<organism evidence="1 2">
    <name type="scientific">Mycoplasma wenyonii (strain Massachusetts)</name>
    <name type="common">Eperythrozoon wenyonii</name>
    <dbReference type="NCBI Taxonomy" id="1197325"/>
    <lineage>
        <taxon>Bacteria</taxon>
        <taxon>Bacillati</taxon>
        <taxon>Mycoplasmatota</taxon>
        <taxon>Mollicutes</taxon>
        <taxon>Mycoplasmataceae</taxon>
        <taxon>Mycoplasma</taxon>
    </lineage>
</organism>
<evidence type="ECO:0000313" key="1">
    <source>
        <dbReference type="EMBL" id="AFN64856.1"/>
    </source>
</evidence>
<dbReference type="HOGENOM" id="CLU_1347696_0_0_14"/>
<sequence>MVLNLKAATLFGAVILAGMVSPPLYSLRKQCFAMNSNLLLTRDLSIAEPILKCSNTDGSRDYSVFLIFENTDSPSKARTPYLKVVDNKNQEIKWEGTKATNSGKWQDWAIEIYQDKNENFKEKVSIKVPVNNRTFRMGWERISIPCQISQLKLKYDTKESLCAGYFLLGSQMKLKLKENDVVLSYQFDWKDDFKNKPVFCAA</sequence>
<dbReference type="KEGG" id="mwe:WEN_00245"/>
<dbReference type="EMBL" id="CP003703">
    <property type="protein sequence ID" value="AFN64856.1"/>
    <property type="molecule type" value="Genomic_DNA"/>
</dbReference>
<dbReference type="OrthoDB" id="402290at2"/>
<dbReference type="STRING" id="1197325.WEN_00245"/>
<protein>
    <submittedName>
        <fullName evidence="1">Uncharacterized protein</fullName>
    </submittedName>
</protein>
<proteinExistence type="predicted"/>
<gene>
    <name evidence="1" type="ordered locus">WEN_00245</name>
</gene>